<protein>
    <submittedName>
        <fullName evidence="1">Uncharacterized protein</fullName>
    </submittedName>
</protein>
<dbReference type="Proteomes" id="UP001362999">
    <property type="component" value="Unassembled WGS sequence"/>
</dbReference>
<name>A0AAV9ZF77_9AGAR</name>
<evidence type="ECO:0000313" key="2">
    <source>
        <dbReference type="Proteomes" id="UP001362999"/>
    </source>
</evidence>
<reference evidence="1 2" key="1">
    <citation type="journal article" date="2024" name="J Genomics">
        <title>Draft genome sequencing and assembly of Favolaschia claudopus CIRM-BRFM 2984 isolated from oak limbs.</title>
        <authorList>
            <person name="Navarro D."/>
            <person name="Drula E."/>
            <person name="Chaduli D."/>
            <person name="Cazenave R."/>
            <person name="Ahrendt S."/>
            <person name="Wang J."/>
            <person name="Lipzen A."/>
            <person name="Daum C."/>
            <person name="Barry K."/>
            <person name="Grigoriev I.V."/>
            <person name="Favel A."/>
            <person name="Rosso M.N."/>
            <person name="Martin F."/>
        </authorList>
    </citation>
    <scope>NUCLEOTIDE SEQUENCE [LARGE SCALE GENOMIC DNA]</scope>
    <source>
        <strain evidence="1 2">CIRM-BRFM 2984</strain>
    </source>
</reference>
<keyword evidence="2" id="KW-1185">Reference proteome</keyword>
<proteinExistence type="predicted"/>
<dbReference type="AlphaFoldDB" id="A0AAV9ZF77"/>
<evidence type="ECO:0000313" key="1">
    <source>
        <dbReference type="EMBL" id="KAK6980804.1"/>
    </source>
</evidence>
<dbReference type="EMBL" id="JAWWNJ010000156">
    <property type="protein sequence ID" value="KAK6980804.1"/>
    <property type="molecule type" value="Genomic_DNA"/>
</dbReference>
<organism evidence="1 2">
    <name type="scientific">Favolaschia claudopus</name>
    <dbReference type="NCBI Taxonomy" id="2862362"/>
    <lineage>
        <taxon>Eukaryota</taxon>
        <taxon>Fungi</taxon>
        <taxon>Dikarya</taxon>
        <taxon>Basidiomycota</taxon>
        <taxon>Agaricomycotina</taxon>
        <taxon>Agaricomycetes</taxon>
        <taxon>Agaricomycetidae</taxon>
        <taxon>Agaricales</taxon>
        <taxon>Marasmiineae</taxon>
        <taxon>Mycenaceae</taxon>
        <taxon>Favolaschia</taxon>
    </lineage>
</organism>
<gene>
    <name evidence="1" type="ORF">R3P38DRAFT_2808817</name>
</gene>
<sequence length="181" mass="19655">MSFEAKNLHIAQSSHSEVPKEYGQLHAIFRPTVTGVPIQTKKGAAVVRSIVGQERDALLFKNIVTSSLGVSIGPLECCGVGHIEHIGGIARGSYDSQYHEERSMQGLDRISKHLDAVGQRKRGRSDKENKALGKRLTALDAGYSRVGKVEEGEGDDLSLCAPKPKRRRLSADQKLALLASN</sequence>
<comment type="caution">
    <text evidence="1">The sequence shown here is derived from an EMBL/GenBank/DDBJ whole genome shotgun (WGS) entry which is preliminary data.</text>
</comment>
<accession>A0AAV9ZF77</accession>